<name>A0A9J7N5Q9_BRAFL</name>
<accession>A0A9J7N5Q9</accession>
<evidence type="ECO:0000256" key="1">
    <source>
        <dbReference type="SAM" id="Phobius"/>
    </source>
</evidence>
<keyword evidence="1" id="KW-1133">Transmembrane helix</keyword>
<dbReference type="KEGG" id="bfo:118428377"/>
<gene>
    <name evidence="3" type="primary">LOC118428377</name>
</gene>
<protein>
    <submittedName>
        <fullName evidence="3">Uncharacterized protein LOC118428377</fullName>
    </submittedName>
</protein>
<keyword evidence="1" id="KW-0812">Transmembrane</keyword>
<reference evidence="3" key="2">
    <citation type="submission" date="2025-08" db="UniProtKB">
        <authorList>
            <consortium name="RefSeq"/>
        </authorList>
    </citation>
    <scope>IDENTIFICATION</scope>
    <source>
        <strain evidence="3">S238N-H82</strain>
        <tissue evidence="3">Testes</tissue>
    </source>
</reference>
<proteinExistence type="predicted"/>
<dbReference type="RefSeq" id="XP_035694307.1">
    <property type="nucleotide sequence ID" value="XM_035838414.1"/>
</dbReference>
<reference evidence="2" key="1">
    <citation type="journal article" date="2020" name="Nat. Ecol. Evol.">
        <title>Deeply conserved synteny resolves early events in vertebrate evolution.</title>
        <authorList>
            <person name="Simakov O."/>
            <person name="Marletaz F."/>
            <person name="Yue J.X."/>
            <person name="O'Connell B."/>
            <person name="Jenkins J."/>
            <person name="Brandt A."/>
            <person name="Calef R."/>
            <person name="Tung C.H."/>
            <person name="Huang T.K."/>
            <person name="Schmutz J."/>
            <person name="Satoh N."/>
            <person name="Yu J.K."/>
            <person name="Putnam N.H."/>
            <person name="Green R.E."/>
            <person name="Rokhsar D.S."/>
        </authorList>
    </citation>
    <scope>NUCLEOTIDE SEQUENCE [LARGE SCALE GENOMIC DNA]</scope>
    <source>
        <strain evidence="2">S238N-H82</strain>
    </source>
</reference>
<evidence type="ECO:0000313" key="3">
    <source>
        <dbReference type="RefSeq" id="XP_035694307.1"/>
    </source>
</evidence>
<organism evidence="2 3">
    <name type="scientific">Branchiostoma floridae</name>
    <name type="common">Florida lancelet</name>
    <name type="synonym">Amphioxus</name>
    <dbReference type="NCBI Taxonomy" id="7739"/>
    <lineage>
        <taxon>Eukaryota</taxon>
        <taxon>Metazoa</taxon>
        <taxon>Chordata</taxon>
        <taxon>Cephalochordata</taxon>
        <taxon>Leptocardii</taxon>
        <taxon>Amphioxiformes</taxon>
        <taxon>Branchiostomatidae</taxon>
        <taxon>Branchiostoma</taxon>
    </lineage>
</organism>
<keyword evidence="2" id="KW-1185">Reference proteome</keyword>
<dbReference type="AlphaFoldDB" id="A0A9J7N5Q9"/>
<dbReference type="Proteomes" id="UP000001554">
    <property type="component" value="Chromosome 13"/>
</dbReference>
<dbReference type="OrthoDB" id="9998497at2759"/>
<feature type="transmembrane region" description="Helical" evidence="1">
    <location>
        <begin position="6"/>
        <end position="28"/>
    </location>
</feature>
<evidence type="ECO:0000313" key="2">
    <source>
        <dbReference type="Proteomes" id="UP000001554"/>
    </source>
</evidence>
<dbReference type="GeneID" id="118428377"/>
<sequence>MADDLVNWRLLLGLFLFGLNQFLVIFVIKTAGLVDRVSCGMGKKLAIRREVRFHAETDSFPTTEAMDFNRLDNKHHNVVKRAERTLNKLQKDFHEKGLEKFFNARKGKSHGHNTETQNFGKQPDGHIMAKIAKRTGFNKTRIGHLYEKEAVRKRISDRILSKT</sequence>
<keyword evidence="1" id="KW-0472">Membrane</keyword>